<evidence type="ECO:0000313" key="2">
    <source>
        <dbReference type="Proteomes" id="UP000631553"/>
    </source>
</evidence>
<dbReference type="EMBL" id="JACCCQ010000001">
    <property type="protein sequence ID" value="NYF59655.1"/>
    <property type="molecule type" value="Genomic_DNA"/>
</dbReference>
<keyword evidence="2" id="KW-1185">Reference proteome</keyword>
<comment type="caution">
    <text evidence="1">The sequence shown here is derived from an EMBL/GenBank/DDBJ whole genome shotgun (WGS) entry which is preliminary data.</text>
</comment>
<name>A0ABX2RSY9_9ACTN</name>
<protein>
    <submittedName>
        <fullName evidence="1">Uncharacterized protein</fullName>
    </submittedName>
</protein>
<reference evidence="1 2" key="1">
    <citation type="submission" date="2020-07" db="EMBL/GenBank/DDBJ databases">
        <title>Sequencing the genomes of 1000 actinobacteria strains.</title>
        <authorList>
            <person name="Klenk H.-P."/>
        </authorList>
    </citation>
    <scope>NUCLEOTIDE SEQUENCE [LARGE SCALE GENOMIC DNA]</scope>
    <source>
        <strain evidence="1 2">DSM 43814</strain>
    </source>
</reference>
<organism evidence="1 2">
    <name type="scientific">Micromonospora purpureochromogenes</name>
    <dbReference type="NCBI Taxonomy" id="47872"/>
    <lineage>
        <taxon>Bacteria</taxon>
        <taxon>Bacillati</taxon>
        <taxon>Actinomycetota</taxon>
        <taxon>Actinomycetes</taxon>
        <taxon>Micromonosporales</taxon>
        <taxon>Micromonosporaceae</taxon>
        <taxon>Micromonospora</taxon>
    </lineage>
</organism>
<dbReference type="Proteomes" id="UP000631553">
    <property type="component" value="Unassembled WGS sequence"/>
</dbReference>
<proteinExistence type="predicted"/>
<dbReference type="RefSeq" id="WP_179805307.1">
    <property type="nucleotide sequence ID" value="NZ_JACCCQ010000001.1"/>
</dbReference>
<accession>A0ABX2RSY9</accession>
<gene>
    <name evidence="1" type="ORF">HDA35_005486</name>
</gene>
<evidence type="ECO:0000313" key="1">
    <source>
        <dbReference type="EMBL" id="NYF59655.1"/>
    </source>
</evidence>
<sequence length="71" mass="7675">MRPGATITVPEADYAFGAGPLRMRVEEVVGQATHGGERWAELRGHDVRPDGSVDPRERYASVRVDGVTVVA</sequence>